<dbReference type="PROSITE" id="PS50893">
    <property type="entry name" value="ABC_TRANSPORTER_2"/>
    <property type="match status" value="1"/>
</dbReference>
<keyword evidence="7" id="KW-1185">Reference proteome</keyword>
<accession>A0ABX0Z7A4</accession>
<name>A0ABX0Z7A4_9ACTN</name>
<dbReference type="PANTHER" id="PTHR43335:SF2">
    <property type="entry name" value="ABC TRANSPORTER, ATP-BINDING PROTEIN"/>
    <property type="match status" value="1"/>
</dbReference>
<protein>
    <submittedName>
        <fullName evidence="6">ATP-binding cassette domain-containing protein</fullName>
    </submittedName>
</protein>
<dbReference type="InterPro" id="IPR017871">
    <property type="entry name" value="ABC_transporter-like_CS"/>
</dbReference>
<evidence type="ECO:0000313" key="6">
    <source>
        <dbReference type="EMBL" id="NJP31943.1"/>
    </source>
</evidence>
<dbReference type="Gene3D" id="3.40.50.300">
    <property type="entry name" value="P-loop containing nucleotide triphosphate hydrolases"/>
    <property type="match status" value="1"/>
</dbReference>
<evidence type="ECO:0000313" key="7">
    <source>
        <dbReference type="Proteomes" id="UP000783871"/>
    </source>
</evidence>
<dbReference type="EMBL" id="JAATEO010000006">
    <property type="protein sequence ID" value="NJP31943.1"/>
    <property type="molecule type" value="Genomic_DNA"/>
</dbReference>
<dbReference type="Pfam" id="PF00005">
    <property type="entry name" value="ABC_tran"/>
    <property type="match status" value="1"/>
</dbReference>
<proteinExistence type="inferred from homology"/>
<dbReference type="SMART" id="SM00382">
    <property type="entry name" value="AAA"/>
    <property type="match status" value="1"/>
</dbReference>
<reference evidence="6 7" key="1">
    <citation type="submission" date="2020-03" db="EMBL/GenBank/DDBJ databases">
        <title>WGS of actinomycetes isolated from Thailand.</title>
        <authorList>
            <person name="Thawai C."/>
        </authorList>
    </citation>
    <scope>NUCLEOTIDE SEQUENCE [LARGE SCALE GENOMIC DNA]</scope>
    <source>
        <strain evidence="6 7">HSS6-12</strain>
    </source>
</reference>
<dbReference type="PROSITE" id="PS00211">
    <property type="entry name" value="ABC_TRANSPORTER_1"/>
    <property type="match status" value="1"/>
</dbReference>
<keyword evidence="4 6" id="KW-0067">ATP-binding</keyword>
<sequence length="275" mass="29699">MSTDPRSSASAAGHASTIRLSGLSVRYGRGRGARRALDSVDLDLTTGVHGLLGPNGAGKTTLMRVLATILTATSGEVRLLGRDVRHERDRRQIRRQLGYLPQAFGSYPRFTVREFVAYFAWLKEVPSRRAAAAVDRAIERVGLADRADTRMKSLSGGMLRRAGLAQALVNDPDVLLLDEPTVGLDPEQRITFRRLLREVGADTTVLISTHIVDDVAAICDQAILVREGRVVLRTHPAQLERLGAAFGSTEDGTSALERGYTAALHGRAVPSGVAQ</sequence>
<evidence type="ECO:0000256" key="1">
    <source>
        <dbReference type="ARBA" id="ARBA00005417"/>
    </source>
</evidence>
<dbReference type="InterPro" id="IPR003593">
    <property type="entry name" value="AAA+_ATPase"/>
</dbReference>
<dbReference type="RefSeq" id="WP_168000366.1">
    <property type="nucleotide sequence ID" value="NZ_JAATEO010000006.1"/>
</dbReference>
<evidence type="ECO:0000256" key="4">
    <source>
        <dbReference type="ARBA" id="ARBA00022840"/>
    </source>
</evidence>
<comment type="similarity">
    <text evidence="1">Belongs to the ABC transporter superfamily.</text>
</comment>
<gene>
    <name evidence="6" type="ORF">HCJ94_08090</name>
</gene>
<dbReference type="Proteomes" id="UP000783871">
    <property type="component" value="Unassembled WGS sequence"/>
</dbReference>
<comment type="caution">
    <text evidence="6">The sequence shown here is derived from an EMBL/GenBank/DDBJ whole genome shotgun (WGS) entry which is preliminary data.</text>
</comment>
<evidence type="ECO:0000256" key="2">
    <source>
        <dbReference type="ARBA" id="ARBA00022448"/>
    </source>
</evidence>
<dbReference type="SUPFAM" id="SSF52540">
    <property type="entry name" value="P-loop containing nucleoside triphosphate hydrolases"/>
    <property type="match status" value="1"/>
</dbReference>
<dbReference type="InterPro" id="IPR003439">
    <property type="entry name" value="ABC_transporter-like_ATP-bd"/>
</dbReference>
<dbReference type="PANTHER" id="PTHR43335">
    <property type="entry name" value="ABC TRANSPORTER, ATP-BINDING PROTEIN"/>
    <property type="match status" value="1"/>
</dbReference>
<keyword evidence="3" id="KW-0547">Nucleotide-binding</keyword>
<feature type="domain" description="ABC transporter" evidence="5">
    <location>
        <begin position="18"/>
        <end position="252"/>
    </location>
</feature>
<dbReference type="InterPro" id="IPR027417">
    <property type="entry name" value="P-loop_NTPase"/>
</dbReference>
<evidence type="ECO:0000256" key="3">
    <source>
        <dbReference type="ARBA" id="ARBA00022741"/>
    </source>
</evidence>
<evidence type="ECO:0000259" key="5">
    <source>
        <dbReference type="PROSITE" id="PS50893"/>
    </source>
</evidence>
<keyword evidence="2" id="KW-0813">Transport</keyword>
<dbReference type="GO" id="GO:0005524">
    <property type="term" value="F:ATP binding"/>
    <property type="evidence" value="ECO:0007669"/>
    <property type="project" value="UniProtKB-KW"/>
</dbReference>
<organism evidence="6 7">
    <name type="scientific">Micromonospora thermarum</name>
    <dbReference type="NCBI Taxonomy" id="2720024"/>
    <lineage>
        <taxon>Bacteria</taxon>
        <taxon>Bacillati</taxon>
        <taxon>Actinomycetota</taxon>
        <taxon>Actinomycetes</taxon>
        <taxon>Micromonosporales</taxon>
        <taxon>Micromonosporaceae</taxon>
        <taxon>Micromonospora</taxon>
    </lineage>
</organism>